<proteinExistence type="predicted"/>
<dbReference type="OrthoDB" id="250649at2759"/>
<organism evidence="2 3">
    <name type="scientific">Trypanosoma cruzi Dm28c</name>
    <dbReference type="NCBI Taxonomy" id="1416333"/>
    <lineage>
        <taxon>Eukaryota</taxon>
        <taxon>Discoba</taxon>
        <taxon>Euglenozoa</taxon>
        <taxon>Kinetoplastea</taxon>
        <taxon>Metakinetoplastina</taxon>
        <taxon>Trypanosomatida</taxon>
        <taxon>Trypanosomatidae</taxon>
        <taxon>Trypanosoma</taxon>
        <taxon>Schizotrypanum</taxon>
    </lineage>
</organism>
<comment type="caution">
    <text evidence="2">The sequence shown here is derived from an EMBL/GenBank/DDBJ whole genome shotgun (WGS) entry which is preliminary data.</text>
</comment>
<gene>
    <name evidence="2" type="ORF">TCDM_08078</name>
</gene>
<protein>
    <submittedName>
        <fullName evidence="2">Ubiquitin hydrolase</fullName>
    </submittedName>
</protein>
<evidence type="ECO:0000256" key="1">
    <source>
        <dbReference type="SAM" id="MobiDB-lite"/>
    </source>
</evidence>
<dbReference type="AlphaFoldDB" id="V5BHL6"/>
<evidence type="ECO:0000313" key="3">
    <source>
        <dbReference type="Proteomes" id="UP000017861"/>
    </source>
</evidence>
<dbReference type="VEuPathDB" id="TriTrypDB:TCDM_08078"/>
<sequence length="280" mass="30967">MECKGFAVTMPLPLASGGGGGGAVRSRAASRMPFSSELFSRSVKTERPPTPRRDTWEVDGREEADGSGLRVASHALTMGARPRAQDCGPRHAQLLSLEREQHRVVTDRLYQKVQKLSLKWAQEREAHASTTLLLFKTQMEVCILQEESARHAIAAAEAEDRIGFTQLEGSREPVGSHREGADPCVLSQFFSAAPHKKPHILYAYDSDLLRALQRSEAYIAHLERYCHEHLPCFSPSAFFASHYLHGSPCSETWSSTLAGTALDGDTTSYVPLSPYIRTIM</sequence>
<accession>V5BHL6</accession>
<name>V5BHL6_TRYCR</name>
<feature type="region of interest" description="Disordered" evidence="1">
    <location>
        <begin position="36"/>
        <end position="55"/>
    </location>
</feature>
<dbReference type="GO" id="GO:0016787">
    <property type="term" value="F:hydrolase activity"/>
    <property type="evidence" value="ECO:0007669"/>
    <property type="project" value="UniProtKB-KW"/>
</dbReference>
<dbReference type="EMBL" id="AYLP01000105">
    <property type="protein sequence ID" value="ESS63978.1"/>
    <property type="molecule type" value="Genomic_DNA"/>
</dbReference>
<evidence type="ECO:0000313" key="2">
    <source>
        <dbReference type="EMBL" id="ESS63978.1"/>
    </source>
</evidence>
<keyword evidence="2" id="KW-0378">Hydrolase</keyword>
<dbReference type="Proteomes" id="UP000017861">
    <property type="component" value="Unassembled WGS sequence"/>
</dbReference>
<feature type="compositionally biased region" description="Basic and acidic residues" evidence="1">
    <location>
        <begin position="43"/>
        <end position="55"/>
    </location>
</feature>
<reference evidence="2 3" key="1">
    <citation type="journal article" date="2014" name="Genome Announc.">
        <title>Trypanosoma cruzi Clone Dm28c Draft Genome Sequence.</title>
        <authorList>
            <person name="Grisard E.C."/>
            <person name="Teixeira S.M."/>
            <person name="de Almeida L.G."/>
            <person name="Stoco P.H."/>
            <person name="Gerber A.L."/>
            <person name="Talavera-Lopez C."/>
            <person name="Lima O.C."/>
            <person name="Andersson B."/>
            <person name="de Vasconcelos A.T."/>
        </authorList>
    </citation>
    <scope>NUCLEOTIDE SEQUENCE [LARGE SCALE GENOMIC DNA]</scope>
    <source>
        <strain evidence="2 3">Dm28c</strain>
    </source>
</reference>